<dbReference type="InterPro" id="IPR058625">
    <property type="entry name" value="MdtA-like_BSH"/>
</dbReference>
<dbReference type="InterPro" id="IPR058792">
    <property type="entry name" value="Beta-barrel_RND_2"/>
</dbReference>
<protein>
    <submittedName>
        <fullName evidence="5">RND efflux membrane fusion protein</fullName>
    </submittedName>
</protein>
<evidence type="ECO:0000313" key="6">
    <source>
        <dbReference type="Proteomes" id="UP000194350"/>
    </source>
</evidence>
<gene>
    <name evidence="5" type="ORF">Xvie_00389</name>
</gene>
<feature type="transmembrane region" description="Helical" evidence="2">
    <location>
        <begin position="6"/>
        <end position="23"/>
    </location>
</feature>
<dbReference type="FunFam" id="2.40.30.170:FF:000010">
    <property type="entry name" value="Efflux RND transporter periplasmic adaptor subunit"/>
    <property type="match status" value="1"/>
</dbReference>
<comment type="similarity">
    <text evidence="1">Belongs to the membrane fusion protein (MFP) (TC 8.A.1) family.</text>
</comment>
<reference evidence="5 6" key="1">
    <citation type="submission" date="2016-10" db="EMBL/GenBank/DDBJ databases">
        <title>Systematic genetic and metabolomic analysis of Xenorhabdus and Photorhabdus spp., highlights the requirements for a dual symbiotic and pathogenic life style.</title>
        <authorList>
            <person name="Tobias N.J."/>
            <person name="Wolff H."/>
            <person name="Djahanschiri B."/>
            <person name="Pidot S.J."/>
            <person name="Stinear T.P."/>
            <person name="Ebersberger I."/>
            <person name="Bode H.B."/>
        </authorList>
    </citation>
    <scope>NUCLEOTIDE SEQUENCE [LARGE SCALE GENOMIC DNA]</scope>
    <source>
        <strain evidence="5 6">DSM 22392</strain>
    </source>
</reference>
<comment type="caution">
    <text evidence="5">The sequence shown here is derived from an EMBL/GenBank/DDBJ whole genome shotgun (WGS) entry which is preliminary data.</text>
</comment>
<keyword evidence="6" id="KW-1185">Reference proteome</keyword>
<dbReference type="InterPro" id="IPR006143">
    <property type="entry name" value="RND_pump_MFP"/>
</dbReference>
<evidence type="ECO:0000256" key="1">
    <source>
        <dbReference type="ARBA" id="ARBA00009477"/>
    </source>
</evidence>
<dbReference type="OrthoDB" id="9806939at2"/>
<dbReference type="Gene3D" id="2.40.30.170">
    <property type="match status" value="1"/>
</dbReference>
<dbReference type="GO" id="GO:1990281">
    <property type="term" value="C:efflux pump complex"/>
    <property type="evidence" value="ECO:0007669"/>
    <property type="project" value="TreeGrafter"/>
</dbReference>
<evidence type="ECO:0000259" key="3">
    <source>
        <dbReference type="Pfam" id="PF25917"/>
    </source>
</evidence>
<name>A0A1Y2SLX9_9GAMM</name>
<keyword evidence="2" id="KW-0812">Transmembrane</keyword>
<dbReference type="Proteomes" id="UP000194350">
    <property type="component" value="Unassembled WGS sequence"/>
</dbReference>
<accession>A0A1Y2SLX9</accession>
<dbReference type="PANTHER" id="PTHR30469:SF29">
    <property type="entry name" value="BLR2860 PROTEIN"/>
    <property type="match status" value="1"/>
</dbReference>
<keyword evidence="2" id="KW-0472">Membrane</keyword>
<dbReference type="Pfam" id="PF25917">
    <property type="entry name" value="BSH_RND"/>
    <property type="match status" value="1"/>
</dbReference>
<dbReference type="Gene3D" id="2.40.50.100">
    <property type="match status" value="1"/>
</dbReference>
<dbReference type="Pfam" id="PF25954">
    <property type="entry name" value="Beta-barrel_RND_2"/>
    <property type="match status" value="1"/>
</dbReference>
<evidence type="ECO:0000313" key="5">
    <source>
        <dbReference type="EMBL" id="OTA18561.1"/>
    </source>
</evidence>
<dbReference type="AlphaFoldDB" id="A0A1Y2SLX9"/>
<feature type="domain" description="CusB-like beta-barrel" evidence="4">
    <location>
        <begin position="201"/>
        <end position="273"/>
    </location>
</feature>
<evidence type="ECO:0000259" key="4">
    <source>
        <dbReference type="Pfam" id="PF25954"/>
    </source>
</evidence>
<dbReference type="STRING" id="351656.Xvie_00389"/>
<dbReference type="PANTHER" id="PTHR30469">
    <property type="entry name" value="MULTIDRUG RESISTANCE PROTEIN MDTA"/>
    <property type="match status" value="1"/>
</dbReference>
<dbReference type="SUPFAM" id="SSF111369">
    <property type="entry name" value="HlyD-like secretion proteins"/>
    <property type="match status" value="1"/>
</dbReference>
<feature type="domain" description="Multidrug resistance protein MdtA-like barrel-sandwich hybrid" evidence="3">
    <location>
        <begin position="68"/>
        <end position="195"/>
    </location>
</feature>
<sequence>MIGKKIVVGLGIALLLVVGIFVYKLNSSAKNESGYMAYPPVKVALAKVKETHLPRILYGVGELEADRQIHLASETSGRVISIEFQSGQYVEKGQLLVQINDAVEQAELVRLQAQWKNADRLYQRTSKLFTNKVAAAAELDNALAERDMALAAIRQTEALIAQKAIRAPFSGVMGIRQVHVGQFIHAGDSIANLVDAKNLKLNFSLNEQTSPELHVGQTVNVLVDAYPNQNFPAKISAIDPLIGKSRTVQVQALLNNLDGKLKAGMYASIQVVRQDNIPVLTVPETAVTYTAYGDTVFVAQGTEQGAEKHEKTTEQQPMTVKRVSIEAGQRWNSMVEIKKGLSEGELVVTSGQLKLNDGTQVVEVADDTLNTAKSSATGS</sequence>
<keyword evidence="2" id="KW-1133">Transmembrane helix</keyword>
<dbReference type="Gene3D" id="1.10.287.470">
    <property type="entry name" value="Helix hairpin bin"/>
    <property type="match status" value="1"/>
</dbReference>
<dbReference type="Gene3D" id="2.40.420.20">
    <property type="match status" value="1"/>
</dbReference>
<dbReference type="EMBL" id="MUBJ01000001">
    <property type="protein sequence ID" value="OTA18561.1"/>
    <property type="molecule type" value="Genomic_DNA"/>
</dbReference>
<organism evidence="5 6">
    <name type="scientific">Xenorhabdus vietnamensis</name>
    <dbReference type="NCBI Taxonomy" id="351656"/>
    <lineage>
        <taxon>Bacteria</taxon>
        <taxon>Pseudomonadati</taxon>
        <taxon>Pseudomonadota</taxon>
        <taxon>Gammaproteobacteria</taxon>
        <taxon>Enterobacterales</taxon>
        <taxon>Morganellaceae</taxon>
        <taxon>Xenorhabdus</taxon>
    </lineage>
</organism>
<dbReference type="GO" id="GO:0015562">
    <property type="term" value="F:efflux transmembrane transporter activity"/>
    <property type="evidence" value="ECO:0007669"/>
    <property type="project" value="TreeGrafter"/>
</dbReference>
<proteinExistence type="inferred from homology"/>
<evidence type="ECO:0000256" key="2">
    <source>
        <dbReference type="SAM" id="Phobius"/>
    </source>
</evidence>
<dbReference type="RefSeq" id="WP_086107708.1">
    <property type="nucleotide sequence ID" value="NZ_CAWNGD010000001.1"/>
</dbReference>
<dbReference type="NCBIfam" id="TIGR01730">
    <property type="entry name" value="RND_mfp"/>
    <property type="match status" value="1"/>
</dbReference>